<dbReference type="GO" id="GO:0004852">
    <property type="term" value="F:uroporphyrinogen-III synthase activity"/>
    <property type="evidence" value="ECO:0007669"/>
    <property type="project" value="InterPro"/>
</dbReference>
<dbReference type="PANTHER" id="PTHR40082:SF1">
    <property type="entry name" value="BLR5956 PROTEIN"/>
    <property type="match status" value="1"/>
</dbReference>
<dbReference type="Pfam" id="PF02602">
    <property type="entry name" value="HEM4"/>
    <property type="match status" value="1"/>
</dbReference>
<dbReference type="CDD" id="cd06578">
    <property type="entry name" value="HemD"/>
    <property type="match status" value="1"/>
</dbReference>
<proteinExistence type="predicted"/>
<reference evidence="2" key="1">
    <citation type="journal article" date="2015" name="Nature">
        <title>Complex archaea that bridge the gap between prokaryotes and eukaryotes.</title>
        <authorList>
            <person name="Spang A."/>
            <person name="Saw J.H."/>
            <person name="Jorgensen S.L."/>
            <person name="Zaremba-Niedzwiedzka K."/>
            <person name="Martijn J."/>
            <person name="Lind A.E."/>
            <person name="van Eijk R."/>
            <person name="Schleper C."/>
            <person name="Guy L."/>
            <person name="Ettema T.J."/>
        </authorList>
    </citation>
    <scope>NUCLEOTIDE SEQUENCE</scope>
</reference>
<evidence type="ECO:0000259" key="1">
    <source>
        <dbReference type="Pfam" id="PF02602"/>
    </source>
</evidence>
<dbReference type="EMBL" id="LAZR01006137">
    <property type="protein sequence ID" value="KKM94451.1"/>
    <property type="molecule type" value="Genomic_DNA"/>
</dbReference>
<comment type="caution">
    <text evidence="2">The sequence shown here is derived from an EMBL/GenBank/DDBJ whole genome shotgun (WGS) entry which is preliminary data.</text>
</comment>
<evidence type="ECO:0000313" key="2">
    <source>
        <dbReference type="EMBL" id="KKM94451.1"/>
    </source>
</evidence>
<accession>A0A0F9M512</accession>
<dbReference type="InterPro" id="IPR039793">
    <property type="entry name" value="UROS/Hem4"/>
</dbReference>
<name>A0A0F9M512_9ZZZZ</name>
<dbReference type="InterPro" id="IPR003754">
    <property type="entry name" value="4pyrrol_synth_uPrphyn_synth"/>
</dbReference>
<sequence length="154" mass="17685">KYSSEGIIESLKEKNLMGKIVVIPRPKKIRNNLAKKLRDFGAKVFTIPVYEITLPKDCFKILTLIRDIINGKINIITFTSSYSAINLVRVARKHKLDITLRKALNERMIAVIGPITQKTLENLGIKSIIIPKEYTIEAMIKSLVKFLYQEREKD</sequence>
<dbReference type="SUPFAM" id="SSF69618">
    <property type="entry name" value="HemD-like"/>
    <property type="match status" value="1"/>
</dbReference>
<dbReference type="AlphaFoldDB" id="A0A0F9M512"/>
<dbReference type="GO" id="GO:0006780">
    <property type="term" value="P:uroporphyrinogen III biosynthetic process"/>
    <property type="evidence" value="ECO:0007669"/>
    <property type="project" value="InterPro"/>
</dbReference>
<organism evidence="2">
    <name type="scientific">marine sediment metagenome</name>
    <dbReference type="NCBI Taxonomy" id="412755"/>
    <lineage>
        <taxon>unclassified sequences</taxon>
        <taxon>metagenomes</taxon>
        <taxon>ecological metagenomes</taxon>
    </lineage>
</organism>
<gene>
    <name evidence="2" type="ORF">LCGC14_1198130</name>
</gene>
<feature type="domain" description="Tetrapyrrole biosynthesis uroporphyrinogen III synthase" evidence="1">
    <location>
        <begin position="2"/>
        <end position="140"/>
    </location>
</feature>
<dbReference type="Gene3D" id="3.40.50.10090">
    <property type="match status" value="1"/>
</dbReference>
<feature type="non-terminal residue" evidence="2">
    <location>
        <position position="1"/>
    </location>
</feature>
<protein>
    <recommendedName>
        <fullName evidence="1">Tetrapyrrole biosynthesis uroporphyrinogen III synthase domain-containing protein</fullName>
    </recommendedName>
</protein>
<dbReference type="PANTHER" id="PTHR40082">
    <property type="entry name" value="BLR5956 PROTEIN"/>
    <property type="match status" value="1"/>
</dbReference>
<dbReference type="InterPro" id="IPR036108">
    <property type="entry name" value="4pyrrol_syn_uPrphyn_synt_sf"/>
</dbReference>